<name>A0A7S1G2I5_9STRA</name>
<dbReference type="AlphaFoldDB" id="A0A7S1G2I5"/>
<dbReference type="EMBL" id="HBFR01039558">
    <property type="protein sequence ID" value="CAD8901707.1"/>
    <property type="molecule type" value="Transcribed_RNA"/>
</dbReference>
<accession>A0A7S1G2I5</accession>
<evidence type="ECO:0000313" key="3">
    <source>
        <dbReference type="EMBL" id="CAD8901707.1"/>
    </source>
</evidence>
<sequence>MMMHTTHSSTLSLGSLLVWVPLSIYFCNRSIYCVSANAVEGSAACEKDTCNNTVVETDNDDVLPWWKDESIKLLDMWQLLNCEELFEEGRPIHDDATWALARGAYIGTVGPEESTIGRADDDAEGYDNRKGGILFGSGFKPGTIKVKSVEGKGRAVYATQEFKQGEIVWKEMFTACFDDGMLYRKFLASIPDGLACDVFEWAYSDETYGICVDLDEGSLVNHAASTEANRQYWEDETSKPNIRSDESGSGHAIAMADIYPGDELLIDYISFDDNSWDELGMGEWEDESNLKTWEGDEYLIQK</sequence>
<gene>
    <name evidence="3" type="ORF">CHYS00102_LOCUS28926</name>
</gene>
<evidence type="ECO:0000256" key="1">
    <source>
        <dbReference type="SAM" id="SignalP"/>
    </source>
</evidence>
<feature type="chain" id="PRO_5031146629" description="SET domain-containing protein" evidence="1">
    <location>
        <begin position="26"/>
        <end position="302"/>
    </location>
</feature>
<proteinExistence type="predicted"/>
<keyword evidence="1" id="KW-0732">Signal</keyword>
<protein>
    <recommendedName>
        <fullName evidence="2">SET domain-containing protein</fullName>
    </recommendedName>
</protein>
<organism evidence="3">
    <name type="scientific">Corethron hystrix</name>
    <dbReference type="NCBI Taxonomy" id="216773"/>
    <lineage>
        <taxon>Eukaryota</taxon>
        <taxon>Sar</taxon>
        <taxon>Stramenopiles</taxon>
        <taxon>Ochrophyta</taxon>
        <taxon>Bacillariophyta</taxon>
        <taxon>Coscinodiscophyceae</taxon>
        <taxon>Corethrophycidae</taxon>
        <taxon>Corethrales</taxon>
        <taxon>Corethraceae</taxon>
        <taxon>Corethron</taxon>
    </lineage>
</organism>
<feature type="signal peptide" evidence="1">
    <location>
        <begin position="1"/>
        <end position="25"/>
    </location>
</feature>
<feature type="domain" description="SET" evidence="2">
    <location>
        <begin position="142"/>
        <end position="269"/>
    </location>
</feature>
<evidence type="ECO:0000259" key="2">
    <source>
        <dbReference type="PROSITE" id="PS50280"/>
    </source>
</evidence>
<dbReference type="Pfam" id="PF00856">
    <property type="entry name" value="SET"/>
    <property type="match status" value="1"/>
</dbReference>
<dbReference type="Gene3D" id="2.170.270.10">
    <property type="entry name" value="SET domain"/>
    <property type="match status" value="1"/>
</dbReference>
<dbReference type="InterPro" id="IPR001214">
    <property type="entry name" value="SET_dom"/>
</dbReference>
<reference evidence="3" key="1">
    <citation type="submission" date="2021-01" db="EMBL/GenBank/DDBJ databases">
        <authorList>
            <person name="Corre E."/>
            <person name="Pelletier E."/>
            <person name="Niang G."/>
            <person name="Scheremetjew M."/>
            <person name="Finn R."/>
            <person name="Kale V."/>
            <person name="Holt S."/>
            <person name="Cochrane G."/>
            <person name="Meng A."/>
            <person name="Brown T."/>
            <person name="Cohen L."/>
        </authorList>
    </citation>
    <scope>NUCLEOTIDE SEQUENCE</scope>
    <source>
        <strain evidence="3">308</strain>
    </source>
</reference>
<dbReference type="SUPFAM" id="SSF82199">
    <property type="entry name" value="SET domain"/>
    <property type="match status" value="1"/>
</dbReference>
<dbReference type="InterPro" id="IPR046341">
    <property type="entry name" value="SET_dom_sf"/>
</dbReference>
<dbReference type="PROSITE" id="PS50280">
    <property type="entry name" value="SET"/>
    <property type="match status" value="1"/>
</dbReference>